<name>A0A179D4M0_9BACT</name>
<dbReference type="STRING" id="999894.TDIS_0956"/>
<dbReference type="InterPro" id="IPR010093">
    <property type="entry name" value="SinI_DNA-bd"/>
</dbReference>
<sequence length="90" mass="10300">MELTPETLRALIQEAVREALAEAGASQRWLTLREACRYARVSKNTLRRLIDEGYITAKRLDGKWIVDRLSIDAFYGSEAGFIARVVERML</sequence>
<evidence type="ECO:0000313" key="3">
    <source>
        <dbReference type="Proteomes" id="UP000078390"/>
    </source>
</evidence>
<gene>
    <name evidence="2" type="ORF">TDIS_0956</name>
</gene>
<evidence type="ECO:0000313" key="2">
    <source>
        <dbReference type="EMBL" id="OAQ21030.1"/>
    </source>
</evidence>
<reference evidence="2 3" key="1">
    <citation type="submission" date="2016-04" db="EMBL/GenBank/DDBJ databases">
        <title>Genome analysis of Thermosulfurimonas dismutans, the first thermophilic sulfur-disproportionating bacterium of the phylum Thermodesulfobacteria.</title>
        <authorList>
            <person name="Mardanov A.V."/>
            <person name="Beletsky A.V."/>
            <person name="Kadnikov V.V."/>
            <person name="Slobodkin A.I."/>
            <person name="Ravin N.V."/>
        </authorList>
    </citation>
    <scope>NUCLEOTIDE SEQUENCE [LARGE SCALE GENOMIC DNA]</scope>
    <source>
        <strain evidence="2 3">S95</strain>
    </source>
</reference>
<organism evidence="2 3">
    <name type="scientific">Thermosulfurimonas dismutans</name>
    <dbReference type="NCBI Taxonomy" id="999894"/>
    <lineage>
        <taxon>Bacteria</taxon>
        <taxon>Pseudomonadati</taxon>
        <taxon>Thermodesulfobacteriota</taxon>
        <taxon>Thermodesulfobacteria</taxon>
        <taxon>Thermodesulfobacteriales</taxon>
        <taxon>Thermodesulfobacteriaceae</taxon>
        <taxon>Thermosulfurimonas</taxon>
    </lineage>
</organism>
<dbReference type="SUPFAM" id="SSF46955">
    <property type="entry name" value="Putative DNA-binding domain"/>
    <property type="match status" value="1"/>
</dbReference>
<keyword evidence="3" id="KW-1185">Reference proteome</keyword>
<dbReference type="Pfam" id="PF12728">
    <property type="entry name" value="HTH_17"/>
    <property type="match status" value="1"/>
</dbReference>
<dbReference type="Proteomes" id="UP000078390">
    <property type="component" value="Unassembled WGS sequence"/>
</dbReference>
<protein>
    <recommendedName>
        <fullName evidence="1">Helix-turn-helix domain-containing protein</fullName>
    </recommendedName>
</protein>
<accession>A0A179D4M0</accession>
<dbReference type="InterPro" id="IPR009061">
    <property type="entry name" value="DNA-bd_dom_put_sf"/>
</dbReference>
<comment type="caution">
    <text evidence="2">The sequence shown here is derived from an EMBL/GenBank/DDBJ whole genome shotgun (WGS) entry which is preliminary data.</text>
</comment>
<dbReference type="RefSeq" id="WP_161939479.1">
    <property type="nucleotide sequence ID" value="NZ_LWLG01000004.1"/>
</dbReference>
<feature type="domain" description="Helix-turn-helix" evidence="1">
    <location>
        <begin position="29"/>
        <end position="74"/>
    </location>
</feature>
<dbReference type="InterPro" id="IPR041657">
    <property type="entry name" value="HTH_17"/>
</dbReference>
<dbReference type="EMBL" id="LWLG01000004">
    <property type="protein sequence ID" value="OAQ21030.1"/>
    <property type="molecule type" value="Genomic_DNA"/>
</dbReference>
<proteinExistence type="predicted"/>
<dbReference type="GO" id="GO:0003677">
    <property type="term" value="F:DNA binding"/>
    <property type="evidence" value="ECO:0007669"/>
    <property type="project" value="InterPro"/>
</dbReference>
<dbReference type="AlphaFoldDB" id="A0A179D4M0"/>
<evidence type="ECO:0000259" key="1">
    <source>
        <dbReference type="Pfam" id="PF12728"/>
    </source>
</evidence>
<dbReference type="NCBIfam" id="TIGR01764">
    <property type="entry name" value="excise"/>
    <property type="match status" value="1"/>
</dbReference>